<evidence type="ECO:0000313" key="2">
    <source>
        <dbReference type="EMBL" id="PLW76704.1"/>
    </source>
</evidence>
<evidence type="ECO:0000256" key="1">
    <source>
        <dbReference type="SAM" id="MobiDB-lite"/>
    </source>
</evidence>
<proteinExistence type="predicted"/>
<dbReference type="OrthoDB" id="8450399at2"/>
<name>A0A2N5XQD5_9HYPH</name>
<gene>
    <name evidence="2" type="ORF">C0081_11565</name>
</gene>
<dbReference type="RefSeq" id="WP_101533993.1">
    <property type="nucleotide sequence ID" value="NZ_JBFHIU010000084.1"/>
</dbReference>
<feature type="region of interest" description="Disordered" evidence="1">
    <location>
        <begin position="16"/>
        <end position="46"/>
    </location>
</feature>
<keyword evidence="3" id="KW-1185">Reference proteome</keyword>
<reference evidence="2 3" key="1">
    <citation type="submission" date="2018-01" db="EMBL/GenBank/DDBJ databases">
        <title>The draft genome sequence of Cohaesibacter sp. H1304.</title>
        <authorList>
            <person name="Wang N.-N."/>
            <person name="Du Z.-J."/>
        </authorList>
    </citation>
    <scope>NUCLEOTIDE SEQUENCE [LARGE SCALE GENOMIC DNA]</scope>
    <source>
        <strain evidence="2 3">H1304</strain>
    </source>
</reference>
<comment type="caution">
    <text evidence="2">The sequence shown here is derived from an EMBL/GenBank/DDBJ whole genome shotgun (WGS) entry which is preliminary data.</text>
</comment>
<organism evidence="2 3">
    <name type="scientific">Cohaesibacter celericrescens</name>
    <dbReference type="NCBI Taxonomy" id="2067669"/>
    <lineage>
        <taxon>Bacteria</taxon>
        <taxon>Pseudomonadati</taxon>
        <taxon>Pseudomonadota</taxon>
        <taxon>Alphaproteobacteria</taxon>
        <taxon>Hyphomicrobiales</taxon>
        <taxon>Cohaesibacteraceae</taxon>
    </lineage>
</organism>
<protein>
    <submittedName>
        <fullName evidence="2">Uncharacterized protein</fullName>
    </submittedName>
</protein>
<accession>A0A2N5XQD5</accession>
<dbReference type="Proteomes" id="UP000234881">
    <property type="component" value="Unassembled WGS sequence"/>
</dbReference>
<dbReference type="EMBL" id="PKUQ01000022">
    <property type="protein sequence ID" value="PLW76704.1"/>
    <property type="molecule type" value="Genomic_DNA"/>
</dbReference>
<evidence type="ECO:0000313" key="3">
    <source>
        <dbReference type="Proteomes" id="UP000234881"/>
    </source>
</evidence>
<dbReference type="AlphaFoldDB" id="A0A2N5XQD5"/>
<sequence>MSSAANRFEDIAIGIANPVPDNAPQPAVKAEQDVKPAEPIAPVSPTSNIDQAQQWIDLKQTELAFKASAMATKSVASAAQELMDVLR</sequence>